<dbReference type="GO" id="GO:0008474">
    <property type="term" value="F:palmitoyl-(protein) hydrolase activity"/>
    <property type="evidence" value="ECO:0007669"/>
    <property type="project" value="UniProtKB-EC"/>
</dbReference>
<evidence type="ECO:0000313" key="10">
    <source>
        <dbReference type="Proteomes" id="UP000030755"/>
    </source>
</evidence>
<gene>
    <name evidence="9" type="ORF">O9G_004570</name>
</gene>
<evidence type="ECO:0000256" key="7">
    <source>
        <dbReference type="ARBA" id="ARBA00047337"/>
    </source>
</evidence>
<dbReference type="EMBL" id="KE560902">
    <property type="protein sequence ID" value="EPZ34974.1"/>
    <property type="molecule type" value="Genomic_DNA"/>
</dbReference>
<comment type="similarity">
    <text evidence="1">Belongs to the AB hydrolase superfamily. AB hydrolase 2 family.</text>
</comment>
<dbReference type="GO" id="GO:0005737">
    <property type="term" value="C:cytoplasm"/>
    <property type="evidence" value="ECO:0007669"/>
    <property type="project" value="TreeGrafter"/>
</dbReference>
<accession>A0A075AXU5</accession>
<evidence type="ECO:0000256" key="4">
    <source>
        <dbReference type="ARBA" id="ARBA00022801"/>
    </source>
</evidence>
<dbReference type="PANTHER" id="PTHR10655:SF17">
    <property type="entry name" value="LYSOPHOSPHOLIPASE-LIKE PROTEIN 1"/>
    <property type="match status" value="1"/>
</dbReference>
<dbReference type="InterPro" id="IPR050565">
    <property type="entry name" value="LYPA1-2/EST-like"/>
</dbReference>
<evidence type="ECO:0000256" key="1">
    <source>
        <dbReference type="ARBA" id="ARBA00006499"/>
    </source>
</evidence>
<name>A0A075AXU5_ROZAC</name>
<dbReference type="Pfam" id="PF02230">
    <property type="entry name" value="Abhydrolase_2"/>
    <property type="match status" value="1"/>
</dbReference>
<dbReference type="OrthoDB" id="2418081at2759"/>
<dbReference type="HOGENOM" id="CLU_049413_3_7_1"/>
<comment type="catalytic activity">
    <reaction evidence="7">
        <text>S-hexadecanoyl-L-cysteinyl-[protein] + H2O = L-cysteinyl-[protein] + hexadecanoate + H(+)</text>
        <dbReference type="Rhea" id="RHEA:19233"/>
        <dbReference type="Rhea" id="RHEA-COMP:10131"/>
        <dbReference type="Rhea" id="RHEA-COMP:11032"/>
        <dbReference type="ChEBI" id="CHEBI:7896"/>
        <dbReference type="ChEBI" id="CHEBI:15377"/>
        <dbReference type="ChEBI" id="CHEBI:15378"/>
        <dbReference type="ChEBI" id="CHEBI:29950"/>
        <dbReference type="ChEBI" id="CHEBI:74151"/>
        <dbReference type="EC" id="3.1.2.22"/>
    </reaction>
</comment>
<evidence type="ECO:0000259" key="8">
    <source>
        <dbReference type="Pfam" id="PF02230"/>
    </source>
</evidence>
<evidence type="ECO:0000313" key="9">
    <source>
        <dbReference type="EMBL" id="EPZ34974.1"/>
    </source>
</evidence>
<dbReference type="InterPro" id="IPR003140">
    <property type="entry name" value="PLipase/COase/thioEstase"/>
</dbReference>
<proteinExistence type="inferred from homology"/>
<organism evidence="9 10">
    <name type="scientific">Rozella allomycis (strain CSF55)</name>
    <dbReference type="NCBI Taxonomy" id="988480"/>
    <lineage>
        <taxon>Eukaryota</taxon>
        <taxon>Fungi</taxon>
        <taxon>Fungi incertae sedis</taxon>
        <taxon>Cryptomycota</taxon>
        <taxon>Cryptomycota incertae sedis</taxon>
        <taxon>Rozella</taxon>
    </lineage>
</organism>
<dbReference type="STRING" id="988480.A0A075AXU5"/>
<dbReference type="Proteomes" id="UP000030755">
    <property type="component" value="Unassembled WGS sequence"/>
</dbReference>
<dbReference type="SUPFAM" id="SSF53474">
    <property type="entry name" value="alpha/beta-Hydrolases"/>
    <property type="match status" value="1"/>
</dbReference>
<dbReference type="InterPro" id="IPR029058">
    <property type="entry name" value="AB_hydrolase_fold"/>
</dbReference>
<reference evidence="9 10" key="1">
    <citation type="journal article" date="2013" name="Curr. Biol.">
        <title>Shared signatures of parasitism and phylogenomics unite Cryptomycota and microsporidia.</title>
        <authorList>
            <person name="James T.Y."/>
            <person name="Pelin A."/>
            <person name="Bonen L."/>
            <person name="Ahrendt S."/>
            <person name="Sain D."/>
            <person name="Corradi N."/>
            <person name="Stajich J.E."/>
        </authorList>
    </citation>
    <scope>NUCLEOTIDE SEQUENCE [LARGE SCALE GENOMIC DNA]</scope>
    <source>
        <strain evidence="9 10">CSF55</strain>
    </source>
</reference>
<evidence type="ECO:0000256" key="5">
    <source>
        <dbReference type="ARBA" id="ARBA00029392"/>
    </source>
</evidence>
<evidence type="ECO:0000256" key="2">
    <source>
        <dbReference type="ARBA" id="ARBA00012423"/>
    </source>
</evidence>
<evidence type="ECO:0000256" key="6">
    <source>
        <dbReference type="ARBA" id="ARBA00031195"/>
    </source>
</evidence>
<dbReference type="GO" id="GO:0052689">
    <property type="term" value="F:carboxylic ester hydrolase activity"/>
    <property type="evidence" value="ECO:0007669"/>
    <property type="project" value="TreeGrafter"/>
</dbReference>
<dbReference type="Gene3D" id="3.40.50.1820">
    <property type="entry name" value="alpha/beta hydrolase"/>
    <property type="match status" value="1"/>
</dbReference>
<dbReference type="EC" id="3.1.2.22" evidence="2"/>
<keyword evidence="4" id="KW-0378">Hydrolase</keyword>
<dbReference type="AlphaFoldDB" id="A0A075AXU5"/>
<protein>
    <recommendedName>
        <fullName evidence="3">Acyl-protein thioesterase 1</fullName>
        <ecNumber evidence="2">3.1.2.22</ecNumber>
    </recommendedName>
    <alternativeName>
        <fullName evidence="6">Palmitoyl-protein hydrolase</fullName>
    </alternativeName>
</protein>
<evidence type="ECO:0000256" key="3">
    <source>
        <dbReference type="ARBA" id="ARBA00014923"/>
    </source>
</evidence>
<sequence>MLSQRLPHFNRPIMKVTIAGGSKVESWFDIVSLDPNEEREDEVGLKRSVTDLMELIKKEKEQFSGRLFIGAVSLYALAHQTDLKVDGVIALSGFLPMRKKLTAVANSDTPLFMGHGTHDPVVPFQWGRESHSILASKGLKYSTFKDYPGLPHSCDDRELEDLVQFIQSKIN</sequence>
<feature type="domain" description="Phospholipase/carboxylesterase/thioesterase" evidence="8">
    <location>
        <begin position="13"/>
        <end position="168"/>
    </location>
</feature>
<comment type="function">
    <text evidence="5">Hydrolyzes fatty acids from S-acylated cysteine residues in proteins with a strong preference for palmitoylated G-alpha proteins over other acyl substrates. Mediates the deacylation of G-alpha proteins such as GPA1 in vivo, but has weak or no activity toward palmitoylated Ras proteins. Has weak lysophospholipase activity in vitro; however such activity may not exist in vivo.</text>
</comment>
<dbReference type="PANTHER" id="PTHR10655">
    <property type="entry name" value="LYSOPHOSPHOLIPASE-RELATED"/>
    <property type="match status" value="1"/>
</dbReference>
<keyword evidence="10" id="KW-1185">Reference proteome</keyword>